<accession>A0A4Q9PZ78</accession>
<evidence type="ECO:0000256" key="1">
    <source>
        <dbReference type="SAM" id="MobiDB-lite"/>
    </source>
</evidence>
<organism evidence="2 3">
    <name type="scientific">Dichomitus squalens</name>
    <dbReference type="NCBI Taxonomy" id="114155"/>
    <lineage>
        <taxon>Eukaryota</taxon>
        <taxon>Fungi</taxon>
        <taxon>Dikarya</taxon>
        <taxon>Basidiomycota</taxon>
        <taxon>Agaricomycotina</taxon>
        <taxon>Agaricomycetes</taxon>
        <taxon>Polyporales</taxon>
        <taxon>Polyporaceae</taxon>
        <taxon>Dichomitus</taxon>
    </lineage>
</organism>
<proteinExistence type="predicted"/>
<dbReference type="AlphaFoldDB" id="A0A4Q9PZ78"/>
<dbReference type="Proteomes" id="UP000292082">
    <property type="component" value="Unassembled WGS sequence"/>
</dbReference>
<reference evidence="2 3" key="1">
    <citation type="submission" date="2019-01" db="EMBL/GenBank/DDBJ databases">
        <title>Draft genome sequences of three monokaryotic isolates of the white-rot basidiomycete fungus Dichomitus squalens.</title>
        <authorList>
            <consortium name="DOE Joint Genome Institute"/>
            <person name="Lopez S.C."/>
            <person name="Andreopoulos B."/>
            <person name="Pangilinan J."/>
            <person name="Lipzen A."/>
            <person name="Riley R."/>
            <person name="Ahrendt S."/>
            <person name="Ng V."/>
            <person name="Barry K."/>
            <person name="Daum C."/>
            <person name="Grigoriev I.V."/>
            <person name="Hilden K.S."/>
            <person name="Makela M.R."/>
            <person name="de Vries R.P."/>
        </authorList>
    </citation>
    <scope>NUCLEOTIDE SEQUENCE [LARGE SCALE GENOMIC DNA]</scope>
    <source>
        <strain evidence="2 3">CBS 464.89</strain>
    </source>
</reference>
<feature type="region of interest" description="Disordered" evidence="1">
    <location>
        <begin position="1"/>
        <end position="23"/>
    </location>
</feature>
<gene>
    <name evidence="2" type="ORF">BD310DRAFT_363393</name>
</gene>
<sequence length="191" mass="20819">MVRTCRHPPPPHGPGCHGHPALRPLEPTASITNVSASCREVSRRTVARTAARARVAAVCSVTRRTRRRREGFTRRTRETAPDRAETRTEYVYPQGRAQTAKALRTASNVNVNRDIQAAPGYVPRGRAYASGGPAGRRACRVDVPDRVVYAVRCSDHGAAGLPLMLTPILRPAVALRPSLARVILALVVTRH</sequence>
<name>A0A4Q9PZ78_9APHY</name>
<protein>
    <submittedName>
        <fullName evidence="2">Uncharacterized protein</fullName>
    </submittedName>
</protein>
<evidence type="ECO:0000313" key="3">
    <source>
        <dbReference type="Proteomes" id="UP000292082"/>
    </source>
</evidence>
<keyword evidence="3" id="KW-1185">Reference proteome</keyword>
<dbReference type="EMBL" id="ML145109">
    <property type="protein sequence ID" value="TBU59900.1"/>
    <property type="molecule type" value="Genomic_DNA"/>
</dbReference>
<evidence type="ECO:0000313" key="2">
    <source>
        <dbReference type="EMBL" id="TBU59900.1"/>
    </source>
</evidence>